<keyword evidence="9 16" id="KW-0573">Peptidoglycan synthesis</keyword>
<evidence type="ECO:0000256" key="7">
    <source>
        <dbReference type="ARBA" id="ARBA00022692"/>
    </source>
</evidence>
<evidence type="ECO:0000256" key="2">
    <source>
        <dbReference type="ARBA" id="ARBA00004752"/>
    </source>
</evidence>
<feature type="transmembrane region" description="Helical" evidence="16">
    <location>
        <begin position="171"/>
        <end position="188"/>
    </location>
</feature>
<dbReference type="PATRIC" id="fig|698738.3.peg.3123"/>
<feature type="transmembrane region" description="Helical" evidence="16">
    <location>
        <begin position="370"/>
        <end position="391"/>
    </location>
</feature>
<dbReference type="EMBL" id="FO203512">
    <property type="protein sequence ID" value="CCK77184.1"/>
    <property type="molecule type" value="Genomic_DNA"/>
</dbReference>
<keyword evidence="6 16" id="KW-0808">Transferase</keyword>
<evidence type="ECO:0000256" key="9">
    <source>
        <dbReference type="ARBA" id="ARBA00022984"/>
    </source>
</evidence>
<evidence type="ECO:0000256" key="6">
    <source>
        <dbReference type="ARBA" id="ARBA00022679"/>
    </source>
</evidence>
<dbReference type="Proteomes" id="UP000032749">
    <property type="component" value="Chromosome"/>
</dbReference>
<keyword evidence="8 16" id="KW-0133">Cell shape</keyword>
<dbReference type="GO" id="GO:0071555">
    <property type="term" value="P:cell wall organization"/>
    <property type="evidence" value="ECO:0007669"/>
    <property type="project" value="UniProtKB-KW"/>
</dbReference>
<evidence type="ECO:0000256" key="13">
    <source>
        <dbReference type="ARBA" id="ARBA00023316"/>
    </source>
</evidence>
<gene>
    <name evidence="16 18" type="primary">ftsW</name>
    <name evidence="18" type="ORF">OLEAN_C30080</name>
</gene>
<evidence type="ECO:0000256" key="16">
    <source>
        <dbReference type="HAMAP-Rule" id="MF_00913"/>
    </source>
</evidence>
<dbReference type="UniPathway" id="UPA00219"/>
<keyword evidence="3 16" id="KW-1003">Cell membrane</keyword>
<keyword evidence="19" id="KW-1185">Reference proteome</keyword>
<evidence type="ECO:0000256" key="4">
    <source>
        <dbReference type="ARBA" id="ARBA00022618"/>
    </source>
</evidence>
<feature type="transmembrane region" description="Helical" evidence="16">
    <location>
        <begin position="79"/>
        <end position="99"/>
    </location>
</feature>
<protein>
    <recommendedName>
        <fullName evidence="16">Probable peptidoglycan glycosyltransferase FtsW</fullName>
        <shortName evidence="16">PGT</shortName>
        <ecNumber evidence="16">2.4.99.28</ecNumber>
    </recommendedName>
    <alternativeName>
        <fullName evidence="16">Cell division protein FtsW</fullName>
    </alternativeName>
    <alternativeName>
        <fullName evidence="16">Cell wall polymerase</fullName>
    </alternativeName>
    <alternativeName>
        <fullName evidence="16">Peptidoglycan polymerase</fullName>
        <shortName evidence="16">PG polymerase</shortName>
    </alternativeName>
</protein>
<evidence type="ECO:0000256" key="10">
    <source>
        <dbReference type="ARBA" id="ARBA00022989"/>
    </source>
</evidence>
<organism evidence="18 19">
    <name type="scientific">Oleispira antarctica RB-8</name>
    <dbReference type="NCBI Taxonomy" id="698738"/>
    <lineage>
        <taxon>Bacteria</taxon>
        <taxon>Pseudomonadati</taxon>
        <taxon>Pseudomonadota</taxon>
        <taxon>Gammaproteobacteria</taxon>
        <taxon>Oceanospirillales</taxon>
        <taxon>Oceanospirillaceae</taxon>
        <taxon>Oleispira</taxon>
    </lineage>
</organism>
<dbReference type="PANTHER" id="PTHR30474:SF2">
    <property type="entry name" value="PEPTIDOGLYCAN GLYCOSYLTRANSFERASE FTSW-RELATED"/>
    <property type="match status" value="1"/>
</dbReference>
<feature type="transmembrane region" description="Helical" evidence="16">
    <location>
        <begin position="194"/>
        <end position="211"/>
    </location>
</feature>
<keyword evidence="16" id="KW-0997">Cell inner membrane</keyword>
<dbReference type="InterPro" id="IPR018365">
    <property type="entry name" value="Cell_cycle_FtsW-rel_CS"/>
</dbReference>
<accession>R4YUX0</accession>
<feature type="transmembrane region" description="Helical" evidence="16">
    <location>
        <begin position="305"/>
        <end position="327"/>
    </location>
</feature>
<evidence type="ECO:0000313" key="19">
    <source>
        <dbReference type="Proteomes" id="UP000032749"/>
    </source>
</evidence>
<keyword evidence="10 16" id="KW-1133">Transmembrane helix</keyword>
<dbReference type="GO" id="GO:0005886">
    <property type="term" value="C:plasma membrane"/>
    <property type="evidence" value="ECO:0007669"/>
    <property type="project" value="UniProtKB-SubCell"/>
</dbReference>
<feature type="transmembrane region" description="Helical" evidence="16">
    <location>
        <begin position="104"/>
        <end position="122"/>
    </location>
</feature>
<dbReference type="InterPro" id="IPR013437">
    <property type="entry name" value="FtsW"/>
</dbReference>
<feature type="transmembrane region" description="Helical" evidence="16">
    <location>
        <begin position="334"/>
        <end position="358"/>
    </location>
</feature>
<evidence type="ECO:0000256" key="11">
    <source>
        <dbReference type="ARBA" id="ARBA00023136"/>
    </source>
</evidence>
<comment type="catalytic activity">
    <reaction evidence="15 16">
        <text>[GlcNAc-(1-&gt;4)-Mur2Ac(oyl-L-Ala-gamma-D-Glu-L-Lys-D-Ala-D-Ala)](n)-di-trans,octa-cis-undecaprenyl diphosphate + beta-D-GlcNAc-(1-&gt;4)-Mur2Ac(oyl-L-Ala-gamma-D-Glu-L-Lys-D-Ala-D-Ala)-di-trans,octa-cis-undecaprenyl diphosphate = [GlcNAc-(1-&gt;4)-Mur2Ac(oyl-L-Ala-gamma-D-Glu-L-Lys-D-Ala-D-Ala)](n+1)-di-trans,octa-cis-undecaprenyl diphosphate + di-trans,octa-cis-undecaprenyl diphosphate + H(+)</text>
        <dbReference type="Rhea" id="RHEA:23708"/>
        <dbReference type="Rhea" id="RHEA-COMP:9602"/>
        <dbReference type="Rhea" id="RHEA-COMP:9603"/>
        <dbReference type="ChEBI" id="CHEBI:15378"/>
        <dbReference type="ChEBI" id="CHEBI:58405"/>
        <dbReference type="ChEBI" id="CHEBI:60033"/>
        <dbReference type="ChEBI" id="CHEBI:78435"/>
        <dbReference type="EC" id="2.4.99.28"/>
    </reaction>
</comment>
<reference evidence="18 19" key="1">
    <citation type="journal article" date="2013" name="Nat. Commun.">
        <title>Genome sequence and functional genomic analysis of the oil-degrading bacterium Oleispira antarctica.</title>
        <authorList>
            <person name="Kube M."/>
            <person name="Chernikova T.N."/>
            <person name="Al-Ramahi Y."/>
            <person name="Beloqui A."/>
            <person name="Lopez-Cortez N."/>
            <person name="Guazzaroni M.E."/>
            <person name="Heipieper H.J."/>
            <person name="Klages S."/>
            <person name="Kotsyurbenko O.R."/>
            <person name="Langer I."/>
            <person name="Nechitaylo T.Y."/>
            <person name="Lunsdorf H."/>
            <person name="Fernandez M."/>
            <person name="Juarez S."/>
            <person name="Ciordia S."/>
            <person name="Singer A."/>
            <person name="Kagan O."/>
            <person name="Egorova O."/>
            <person name="Petit P.A."/>
            <person name="Stogios P."/>
            <person name="Kim Y."/>
            <person name="Tchigvintsev A."/>
            <person name="Flick R."/>
            <person name="Denaro R."/>
            <person name="Genovese M."/>
            <person name="Albar J.P."/>
            <person name="Reva O.N."/>
            <person name="Martinez-Gomariz M."/>
            <person name="Tran H."/>
            <person name="Ferrer M."/>
            <person name="Savchenko A."/>
            <person name="Yakunin A.F."/>
            <person name="Yakimov M.M."/>
            <person name="Golyshina O.V."/>
            <person name="Reinhardt R."/>
            <person name="Golyshin P.N."/>
        </authorList>
    </citation>
    <scope>NUCLEOTIDE SEQUENCE [LARGE SCALE GENOMIC DNA]</scope>
</reference>
<evidence type="ECO:0000256" key="14">
    <source>
        <dbReference type="ARBA" id="ARBA00038053"/>
    </source>
</evidence>
<dbReference type="PROSITE" id="PS00428">
    <property type="entry name" value="FTSW_RODA_SPOVE"/>
    <property type="match status" value="1"/>
</dbReference>
<evidence type="ECO:0000256" key="1">
    <source>
        <dbReference type="ARBA" id="ARBA00004651"/>
    </source>
</evidence>
<feature type="transmembrane region" description="Helical" evidence="16">
    <location>
        <begin position="142"/>
        <end position="159"/>
    </location>
</feature>
<sequence length="467" mass="51111">MTTSTSVKNSEKLMPPLSWLQSLAPNADFSQIMAVKMNALVWSWLGLMALGWVMVMSASTSIAETYTGNAAYFSTRHGIYIALGILIAFLISRISLAWWQKTDWLWLLLGCLGLIAVLIPGIGHEVNGSARWLNLGVMKIQPSEIVKLTVVLYISGYLIRRQVEVQSQWSGFIKPLFILGLIVVLLLLEPDFGSVVVLMGAVLVLLFLGGVKAGQFFLLVVATLILGYLVVTAEEYRLARLTTYWQPFHPDHVYGSGYQLAQALIAFGRGELWGTGLGESVQKLFYLPEAHTDFVFAIWSEETGLVGGLFALGLLAFFLAQCMIIGWKAQRIGNLYGAFICFGIATLFGLQIIINLGVNTGLLPTKGLTLPFFSYGGSSLLICCVMVALVYRVSVEVESAVLDKTADNKDANAKNNNKKTPNKKTNSKNKTASARMANNETNPNGSNEYVTGFDAYVEELSGGRDEK</sequence>
<dbReference type="GO" id="GO:0008955">
    <property type="term" value="F:peptidoglycan glycosyltransferase activity"/>
    <property type="evidence" value="ECO:0007669"/>
    <property type="project" value="UniProtKB-UniRule"/>
</dbReference>
<keyword evidence="11 16" id="KW-0472">Membrane</keyword>
<keyword evidence="13 16" id="KW-0961">Cell wall biogenesis/degradation</keyword>
<keyword evidence="4 16" id="KW-0132">Cell division</keyword>
<feature type="compositionally biased region" description="Basic residues" evidence="17">
    <location>
        <begin position="416"/>
        <end position="427"/>
    </location>
</feature>
<dbReference type="NCBIfam" id="TIGR02614">
    <property type="entry name" value="ftsW"/>
    <property type="match status" value="1"/>
</dbReference>
<dbReference type="GO" id="GO:0015648">
    <property type="term" value="F:lipid-linked peptidoglycan transporter activity"/>
    <property type="evidence" value="ECO:0007669"/>
    <property type="project" value="TreeGrafter"/>
</dbReference>
<dbReference type="KEGG" id="oai:OLEAN_C30080"/>
<keyword evidence="7 16" id="KW-0812">Transmembrane</keyword>
<dbReference type="GO" id="GO:0032153">
    <property type="term" value="C:cell division site"/>
    <property type="evidence" value="ECO:0007669"/>
    <property type="project" value="UniProtKB-UniRule"/>
</dbReference>
<dbReference type="STRING" id="698738.OLEAN_C30080"/>
<evidence type="ECO:0000256" key="5">
    <source>
        <dbReference type="ARBA" id="ARBA00022676"/>
    </source>
</evidence>
<feature type="transmembrane region" description="Helical" evidence="16">
    <location>
        <begin position="216"/>
        <end position="233"/>
    </location>
</feature>
<dbReference type="InterPro" id="IPR001182">
    <property type="entry name" value="FtsW/RodA"/>
</dbReference>
<dbReference type="GO" id="GO:0009252">
    <property type="term" value="P:peptidoglycan biosynthetic process"/>
    <property type="evidence" value="ECO:0007669"/>
    <property type="project" value="UniProtKB-UniRule"/>
</dbReference>
<feature type="compositionally biased region" description="Polar residues" evidence="17">
    <location>
        <begin position="436"/>
        <end position="449"/>
    </location>
</feature>
<proteinExistence type="inferred from homology"/>
<dbReference type="GO" id="GO:0043093">
    <property type="term" value="P:FtsZ-dependent cytokinesis"/>
    <property type="evidence" value="ECO:0007669"/>
    <property type="project" value="UniProtKB-UniRule"/>
</dbReference>
<dbReference type="EC" id="2.4.99.28" evidence="16"/>
<keyword evidence="12 16" id="KW-0131">Cell cycle</keyword>
<keyword evidence="5 16" id="KW-0328">Glycosyltransferase</keyword>
<evidence type="ECO:0000256" key="8">
    <source>
        <dbReference type="ARBA" id="ARBA00022960"/>
    </source>
</evidence>
<dbReference type="AlphaFoldDB" id="R4YUX0"/>
<comment type="similarity">
    <text evidence="14 16">Belongs to the SEDS family. FtsW subfamily.</text>
</comment>
<evidence type="ECO:0000313" key="18">
    <source>
        <dbReference type="EMBL" id="CCK77184.1"/>
    </source>
</evidence>
<name>R4YUX0_OLEAN</name>
<comment type="pathway">
    <text evidence="2 16">Cell wall biogenesis; peptidoglycan biosynthesis.</text>
</comment>
<dbReference type="PANTHER" id="PTHR30474">
    <property type="entry name" value="CELL CYCLE PROTEIN"/>
    <property type="match status" value="1"/>
</dbReference>
<feature type="transmembrane region" description="Helical" evidence="16">
    <location>
        <begin position="39"/>
        <end position="59"/>
    </location>
</feature>
<evidence type="ECO:0000256" key="12">
    <source>
        <dbReference type="ARBA" id="ARBA00023306"/>
    </source>
</evidence>
<dbReference type="GO" id="GO:0008360">
    <property type="term" value="P:regulation of cell shape"/>
    <property type="evidence" value="ECO:0007669"/>
    <property type="project" value="UniProtKB-KW"/>
</dbReference>
<evidence type="ECO:0000256" key="3">
    <source>
        <dbReference type="ARBA" id="ARBA00022475"/>
    </source>
</evidence>
<comment type="function">
    <text evidence="16">Peptidoglycan polymerase that is essential for cell division.</text>
</comment>
<dbReference type="Pfam" id="PF01098">
    <property type="entry name" value="FTSW_RODA_SPOVE"/>
    <property type="match status" value="1"/>
</dbReference>
<evidence type="ECO:0000256" key="17">
    <source>
        <dbReference type="SAM" id="MobiDB-lite"/>
    </source>
</evidence>
<comment type="subcellular location">
    <subcellularLocation>
        <location evidence="16">Cell inner membrane</location>
        <topology evidence="16">Multi-pass membrane protein</topology>
    </subcellularLocation>
    <subcellularLocation>
        <location evidence="1">Cell membrane</location>
        <topology evidence="1">Multi-pass membrane protein</topology>
    </subcellularLocation>
    <text evidence="16">Localizes to the division septum.</text>
</comment>
<feature type="region of interest" description="Disordered" evidence="17">
    <location>
        <begin position="408"/>
        <end position="450"/>
    </location>
</feature>
<dbReference type="HAMAP" id="MF_00913">
    <property type="entry name" value="PGT_FtsW_proteobact"/>
    <property type="match status" value="1"/>
</dbReference>
<dbReference type="HOGENOM" id="CLU_029243_1_1_6"/>
<evidence type="ECO:0000256" key="15">
    <source>
        <dbReference type="ARBA" id="ARBA00049902"/>
    </source>
</evidence>